<gene>
    <name evidence="4" type="ORF">KYN89_05860</name>
</gene>
<name>A0ABS7PC65_9SPHN</name>
<dbReference type="EMBL" id="JAHWXP010000002">
    <property type="protein sequence ID" value="MBY8336566.1"/>
    <property type="molecule type" value="Genomic_DNA"/>
</dbReference>
<evidence type="ECO:0000256" key="1">
    <source>
        <dbReference type="SAM" id="MobiDB-lite"/>
    </source>
</evidence>
<feature type="compositionally biased region" description="Pro residues" evidence="1">
    <location>
        <begin position="41"/>
        <end position="61"/>
    </location>
</feature>
<feature type="signal peptide" evidence="2">
    <location>
        <begin position="1"/>
        <end position="27"/>
    </location>
</feature>
<evidence type="ECO:0000256" key="2">
    <source>
        <dbReference type="SAM" id="SignalP"/>
    </source>
</evidence>
<organism evidence="4 5">
    <name type="scientific">Alteriqipengyuania abyssalis</name>
    <dbReference type="NCBI Taxonomy" id="2860200"/>
    <lineage>
        <taxon>Bacteria</taxon>
        <taxon>Pseudomonadati</taxon>
        <taxon>Pseudomonadota</taxon>
        <taxon>Alphaproteobacteria</taxon>
        <taxon>Sphingomonadales</taxon>
        <taxon>Erythrobacteraceae</taxon>
        <taxon>Alteriqipengyuania</taxon>
    </lineage>
</organism>
<keyword evidence="2" id="KW-0732">Signal</keyword>
<evidence type="ECO:0000313" key="5">
    <source>
        <dbReference type="Proteomes" id="UP000759298"/>
    </source>
</evidence>
<dbReference type="Gene3D" id="2.70.70.10">
    <property type="entry name" value="Glucose Permease (Domain IIA)"/>
    <property type="match status" value="1"/>
</dbReference>
<dbReference type="Proteomes" id="UP000759298">
    <property type="component" value="Unassembled WGS sequence"/>
</dbReference>
<dbReference type="SUPFAM" id="SSF51261">
    <property type="entry name" value="Duplicated hybrid motif"/>
    <property type="match status" value="1"/>
</dbReference>
<comment type="caution">
    <text evidence="4">The sequence shown here is derived from an EMBL/GenBank/DDBJ whole genome shotgun (WGS) entry which is preliminary data.</text>
</comment>
<dbReference type="PANTHER" id="PTHR21666:SF285">
    <property type="entry name" value="M23 FAMILY METALLOPEPTIDASE"/>
    <property type="match status" value="1"/>
</dbReference>
<keyword evidence="5" id="KW-1185">Reference proteome</keyword>
<sequence>MSLQSTKLAAATGASLAILLGSCSAPGDTGGPREVVQPVVAPSPSPGPTPKPVATPTPAPTPARTTFAFRGELEQGGWIRGQVPSNTRSARLGEQSLRFDEDGNFFAAFDRDQGPQTQLVATLEDGRTISSPLTIRPRDWQLEYINAPYRAGRSSAEFQRLREGELAQIVAARAKQTGADGWRQDFIWPVTGRISGRFGSQRVYQGKPGPYHSGLDIAPGAGVPYVAPADGVVTLVAQDPFTLEGRLLMIDHGMGLNSAFLHSATIVVREGQRVKQGQYLGTIGATGRATGPHLHWSLKWQDSRLDPLLFVGSMPD</sequence>
<dbReference type="PROSITE" id="PS51257">
    <property type="entry name" value="PROKAR_LIPOPROTEIN"/>
    <property type="match status" value="1"/>
</dbReference>
<protein>
    <submittedName>
        <fullName evidence="4">M23 family metallopeptidase</fullName>
    </submittedName>
</protein>
<feature type="chain" id="PRO_5045206985" evidence="2">
    <location>
        <begin position="28"/>
        <end position="316"/>
    </location>
</feature>
<dbReference type="RefSeq" id="WP_222824243.1">
    <property type="nucleotide sequence ID" value="NZ_JAHWXP010000002.1"/>
</dbReference>
<dbReference type="InterPro" id="IPR011055">
    <property type="entry name" value="Dup_hybrid_motif"/>
</dbReference>
<proteinExistence type="predicted"/>
<dbReference type="Pfam" id="PF01551">
    <property type="entry name" value="Peptidase_M23"/>
    <property type="match status" value="1"/>
</dbReference>
<dbReference type="InterPro" id="IPR050570">
    <property type="entry name" value="Cell_wall_metabolism_enzyme"/>
</dbReference>
<dbReference type="CDD" id="cd12797">
    <property type="entry name" value="M23_peptidase"/>
    <property type="match status" value="1"/>
</dbReference>
<accession>A0ABS7PC65</accession>
<evidence type="ECO:0000259" key="3">
    <source>
        <dbReference type="Pfam" id="PF01551"/>
    </source>
</evidence>
<dbReference type="PANTHER" id="PTHR21666">
    <property type="entry name" value="PEPTIDASE-RELATED"/>
    <property type="match status" value="1"/>
</dbReference>
<feature type="domain" description="M23ase beta-sheet core" evidence="3">
    <location>
        <begin position="211"/>
        <end position="307"/>
    </location>
</feature>
<feature type="region of interest" description="Disordered" evidence="1">
    <location>
        <begin position="27"/>
        <end position="64"/>
    </location>
</feature>
<dbReference type="InterPro" id="IPR016047">
    <property type="entry name" value="M23ase_b-sheet_dom"/>
</dbReference>
<evidence type="ECO:0000313" key="4">
    <source>
        <dbReference type="EMBL" id="MBY8336566.1"/>
    </source>
</evidence>
<reference evidence="4 5" key="1">
    <citation type="submission" date="2021-07" db="EMBL/GenBank/DDBJ databases">
        <title>Alteriqipengyuania abyssalis NZ-12B nov, sp.nov isolated from deep sea sponge in pacific ocean.</title>
        <authorList>
            <person name="Tareen S."/>
            <person name="Wink J."/>
        </authorList>
    </citation>
    <scope>NUCLEOTIDE SEQUENCE [LARGE SCALE GENOMIC DNA]</scope>
    <source>
        <strain evidence="4 5">NZ-12B</strain>
    </source>
</reference>